<dbReference type="Proteomes" id="UP000198859">
    <property type="component" value="Chromosome I"/>
</dbReference>
<evidence type="ECO:0000256" key="1">
    <source>
        <dbReference type="SAM" id="MobiDB-lite"/>
    </source>
</evidence>
<keyword evidence="3" id="KW-1185">Reference proteome</keyword>
<dbReference type="EMBL" id="LT629757">
    <property type="protein sequence ID" value="SDR69704.1"/>
    <property type="molecule type" value="Genomic_DNA"/>
</dbReference>
<dbReference type="SUPFAM" id="SSF140566">
    <property type="entry name" value="FlgN-like"/>
    <property type="match status" value="1"/>
</dbReference>
<feature type="region of interest" description="Disordered" evidence="1">
    <location>
        <begin position="265"/>
        <end position="308"/>
    </location>
</feature>
<feature type="compositionally biased region" description="Basic and acidic residues" evidence="1">
    <location>
        <begin position="285"/>
        <end position="308"/>
    </location>
</feature>
<dbReference type="InterPro" id="IPR036679">
    <property type="entry name" value="FlgN-like_sf"/>
</dbReference>
<dbReference type="RefSeq" id="WP_091724985.1">
    <property type="nucleotide sequence ID" value="NZ_LT629757.1"/>
</dbReference>
<protein>
    <submittedName>
        <fullName evidence="2">Uncharacterized protein</fullName>
    </submittedName>
</protein>
<reference evidence="3" key="1">
    <citation type="submission" date="2016-10" db="EMBL/GenBank/DDBJ databases">
        <authorList>
            <person name="Varghese N."/>
            <person name="Submissions S."/>
        </authorList>
    </citation>
    <scope>NUCLEOTIDE SEQUENCE [LARGE SCALE GENOMIC DNA]</scope>
    <source>
        <strain evidence="3">DSM 22127</strain>
    </source>
</reference>
<dbReference type="AlphaFoldDB" id="A0A1H1L550"/>
<gene>
    <name evidence="2" type="ORF">SAMN04488570_0050</name>
</gene>
<evidence type="ECO:0000313" key="3">
    <source>
        <dbReference type="Proteomes" id="UP000198859"/>
    </source>
</evidence>
<organism evidence="2 3">
    <name type="scientific">Nocardioides scoriae</name>
    <dbReference type="NCBI Taxonomy" id="642780"/>
    <lineage>
        <taxon>Bacteria</taxon>
        <taxon>Bacillati</taxon>
        <taxon>Actinomycetota</taxon>
        <taxon>Actinomycetes</taxon>
        <taxon>Propionibacteriales</taxon>
        <taxon>Nocardioidaceae</taxon>
        <taxon>Nocardioides</taxon>
    </lineage>
</organism>
<accession>A0A1H1L550</accession>
<sequence length="308" mass="32799">MAPTDADELAALAEPLYAGTVADFVTTRDALAKQATASGDKPLAAAVKKLRKPSVAAWAVNLLVRREHEQIEQVLGLAESLRAAAAALDGDELRQLTRQRRQLTSALTTTARARARQAGTRLSEPVAEQVEGVLTAAMLDPVAAEVVLTGRVVSAFTSTGVDDLDVAAVVAVPDALGVRAEPAPDDGEGEDDAVPGPPALRVVVDEGARLAAAQEALEEADEAVRAAEAEHAEVEESVQALDARRLQLQGEAEELRRRLAEIEERADQVDEDHEEAQEALADADGVLREARESQARARRAVEDLERDR</sequence>
<proteinExistence type="predicted"/>
<name>A0A1H1L550_9ACTN</name>
<feature type="region of interest" description="Disordered" evidence="1">
    <location>
        <begin position="179"/>
        <end position="198"/>
    </location>
</feature>
<dbReference type="STRING" id="642780.SAMN04488570_0050"/>
<dbReference type="OrthoDB" id="3541690at2"/>
<dbReference type="GO" id="GO:0044780">
    <property type="term" value="P:bacterial-type flagellum assembly"/>
    <property type="evidence" value="ECO:0007669"/>
    <property type="project" value="InterPro"/>
</dbReference>
<feature type="compositionally biased region" description="Acidic residues" evidence="1">
    <location>
        <begin position="183"/>
        <end position="193"/>
    </location>
</feature>
<evidence type="ECO:0000313" key="2">
    <source>
        <dbReference type="EMBL" id="SDR69704.1"/>
    </source>
</evidence>